<evidence type="ECO:0000256" key="2">
    <source>
        <dbReference type="ARBA" id="ARBA00004651"/>
    </source>
</evidence>
<keyword evidence="9 13" id="KW-1133">Transmembrane helix</keyword>
<keyword evidence="17" id="KW-1185">Reference proteome</keyword>
<evidence type="ECO:0000256" key="8">
    <source>
        <dbReference type="ARBA" id="ARBA00022982"/>
    </source>
</evidence>
<feature type="transmembrane region" description="Helical" evidence="13">
    <location>
        <begin position="102"/>
        <end position="120"/>
    </location>
</feature>
<evidence type="ECO:0000256" key="6">
    <source>
        <dbReference type="ARBA" id="ARBA00022692"/>
    </source>
</evidence>
<evidence type="ECO:0000256" key="12">
    <source>
        <dbReference type="ARBA" id="ARBA00037975"/>
    </source>
</evidence>
<gene>
    <name evidence="16" type="ORF">BJF91_00395</name>
    <name evidence="15" type="ORF">GGQ71_003556</name>
</gene>
<keyword evidence="8" id="KW-0249">Electron transport</keyword>
<dbReference type="AlphaFoldDB" id="A0A1Q9A1J2"/>
<reference evidence="15 18" key="2">
    <citation type="submission" date="2020-08" db="EMBL/GenBank/DDBJ databases">
        <title>Genomic Encyclopedia of Type Strains, Phase IV (KMG-IV): sequencing the most valuable type-strain genomes for metagenomic binning, comparative biology and taxonomic classification.</title>
        <authorList>
            <person name="Goeker M."/>
        </authorList>
    </citation>
    <scope>NUCLEOTIDE SEQUENCE [LARGE SCALE GENOMIC DNA]</scope>
    <source>
        <strain evidence="15 18">DSM 100021</strain>
    </source>
</reference>
<evidence type="ECO:0000256" key="1">
    <source>
        <dbReference type="ARBA" id="ARBA00001970"/>
    </source>
</evidence>
<evidence type="ECO:0000256" key="3">
    <source>
        <dbReference type="ARBA" id="ARBA00022448"/>
    </source>
</evidence>
<dbReference type="GO" id="GO:0009055">
    <property type="term" value="F:electron transfer activity"/>
    <property type="evidence" value="ECO:0007669"/>
    <property type="project" value="InterPro"/>
</dbReference>
<evidence type="ECO:0000256" key="9">
    <source>
        <dbReference type="ARBA" id="ARBA00022989"/>
    </source>
</evidence>
<keyword evidence="6 13" id="KW-0812">Transmembrane</keyword>
<comment type="subcellular location">
    <subcellularLocation>
        <location evidence="2">Cell membrane</location>
        <topology evidence="2">Multi-pass membrane protein</topology>
    </subcellularLocation>
</comment>
<name>A0A1Q9A1J2_9HYPH</name>
<evidence type="ECO:0000256" key="11">
    <source>
        <dbReference type="ARBA" id="ARBA00023136"/>
    </source>
</evidence>
<keyword evidence="5" id="KW-0349">Heme</keyword>
<dbReference type="Proteomes" id="UP000544107">
    <property type="component" value="Unassembled WGS sequence"/>
</dbReference>
<organism evidence="16 17">
    <name type="scientific">Allorhizobium taibaishanense</name>
    <dbReference type="NCBI Taxonomy" id="887144"/>
    <lineage>
        <taxon>Bacteria</taxon>
        <taxon>Pseudomonadati</taxon>
        <taxon>Pseudomonadota</taxon>
        <taxon>Alphaproteobacteria</taxon>
        <taxon>Hyphomicrobiales</taxon>
        <taxon>Rhizobiaceae</taxon>
        <taxon>Rhizobium/Agrobacterium group</taxon>
        <taxon>Allorhizobium</taxon>
    </lineage>
</organism>
<evidence type="ECO:0000313" key="16">
    <source>
        <dbReference type="EMBL" id="OLP48462.1"/>
    </source>
</evidence>
<dbReference type="GO" id="GO:0046872">
    <property type="term" value="F:metal ion binding"/>
    <property type="evidence" value="ECO:0007669"/>
    <property type="project" value="UniProtKB-KW"/>
</dbReference>
<dbReference type="Pfam" id="PF01292">
    <property type="entry name" value="Ni_hydr_CYTB"/>
    <property type="match status" value="1"/>
</dbReference>
<dbReference type="EMBL" id="MKIN01000023">
    <property type="protein sequence ID" value="OLP48462.1"/>
    <property type="molecule type" value="Genomic_DNA"/>
</dbReference>
<evidence type="ECO:0000259" key="14">
    <source>
        <dbReference type="Pfam" id="PF01292"/>
    </source>
</evidence>
<comment type="cofactor">
    <cofactor evidence="1">
        <name>heme b</name>
        <dbReference type="ChEBI" id="CHEBI:60344"/>
    </cofactor>
</comment>
<dbReference type="PANTHER" id="PTHR30529">
    <property type="entry name" value="CYTOCHROME B561"/>
    <property type="match status" value="1"/>
</dbReference>
<keyword evidence="4" id="KW-1003">Cell membrane</keyword>
<dbReference type="SUPFAM" id="SSF81342">
    <property type="entry name" value="Transmembrane di-heme cytochromes"/>
    <property type="match status" value="1"/>
</dbReference>
<dbReference type="STRING" id="887144.BJF91_00395"/>
<dbReference type="GO" id="GO:0022904">
    <property type="term" value="P:respiratory electron transport chain"/>
    <property type="evidence" value="ECO:0007669"/>
    <property type="project" value="InterPro"/>
</dbReference>
<keyword evidence="7" id="KW-0479">Metal-binding</keyword>
<evidence type="ECO:0000256" key="10">
    <source>
        <dbReference type="ARBA" id="ARBA00023004"/>
    </source>
</evidence>
<dbReference type="OrthoDB" id="7280471at2"/>
<dbReference type="InterPro" id="IPR011577">
    <property type="entry name" value="Cyt_b561_bac/Ni-Hgenase"/>
</dbReference>
<evidence type="ECO:0000313" key="17">
    <source>
        <dbReference type="Proteomes" id="UP000185598"/>
    </source>
</evidence>
<dbReference type="RefSeq" id="WP_075615776.1">
    <property type="nucleotide sequence ID" value="NZ_JACIED010000004.1"/>
</dbReference>
<keyword evidence="3" id="KW-0813">Transport</keyword>
<proteinExistence type="inferred from homology"/>
<comment type="caution">
    <text evidence="16">The sequence shown here is derived from an EMBL/GenBank/DDBJ whole genome shotgun (WGS) entry which is preliminary data.</text>
</comment>
<reference evidence="16 17" key="1">
    <citation type="submission" date="2016-09" db="EMBL/GenBank/DDBJ databases">
        <title>Rhizobium oryziradicis sp. nov., isolated from the root of rice.</title>
        <authorList>
            <person name="Zhao J."/>
            <person name="Zhang X."/>
        </authorList>
    </citation>
    <scope>NUCLEOTIDE SEQUENCE [LARGE SCALE GENOMIC DNA]</scope>
    <source>
        <strain evidence="16 17">14971</strain>
    </source>
</reference>
<feature type="transmembrane region" description="Helical" evidence="13">
    <location>
        <begin position="153"/>
        <end position="176"/>
    </location>
</feature>
<evidence type="ECO:0000256" key="5">
    <source>
        <dbReference type="ARBA" id="ARBA00022617"/>
    </source>
</evidence>
<dbReference type="GO" id="GO:0005886">
    <property type="term" value="C:plasma membrane"/>
    <property type="evidence" value="ECO:0007669"/>
    <property type="project" value="UniProtKB-SubCell"/>
</dbReference>
<evidence type="ECO:0000256" key="13">
    <source>
        <dbReference type="SAM" id="Phobius"/>
    </source>
</evidence>
<feature type="transmembrane region" description="Helical" evidence="13">
    <location>
        <begin position="57"/>
        <end position="76"/>
    </location>
</feature>
<evidence type="ECO:0000313" key="15">
    <source>
        <dbReference type="EMBL" id="MBB4009274.1"/>
    </source>
</evidence>
<sequence>MTIELSSPSHPPQPARYNSGMIWLHWATALLVMLLFLSAEIWDFTEKGSALRNGLKALHYGAGITLLCVFVARLAWRLASLASIPPEEQGLMRLAAKAAHGLLYLGLAAQICLGFLWRWSQGKPVDFFGLFAIADPIGVSPDYRHLLGEMHSFIAWTIIGLAAVHALAAIYHHTVLKDGVLMKMMPGR</sequence>
<feature type="transmembrane region" description="Helical" evidence="13">
    <location>
        <begin position="21"/>
        <end position="42"/>
    </location>
</feature>
<keyword evidence="11 13" id="KW-0472">Membrane</keyword>
<dbReference type="InterPro" id="IPR016174">
    <property type="entry name" value="Di-haem_cyt_TM"/>
</dbReference>
<dbReference type="Proteomes" id="UP000185598">
    <property type="component" value="Unassembled WGS sequence"/>
</dbReference>
<evidence type="ECO:0000256" key="7">
    <source>
        <dbReference type="ARBA" id="ARBA00022723"/>
    </source>
</evidence>
<evidence type="ECO:0000313" key="18">
    <source>
        <dbReference type="Proteomes" id="UP000544107"/>
    </source>
</evidence>
<accession>A0A1Q9A1J2</accession>
<dbReference type="InterPro" id="IPR052168">
    <property type="entry name" value="Cytochrome_b561_oxidase"/>
</dbReference>
<feature type="domain" description="Cytochrome b561 bacterial/Ni-hydrogenase" evidence="14">
    <location>
        <begin position="16"/>
        <end position="187"/>
    </location>
</feature>
<keyword evidence="10" id="KW-0408">Iron</keyword>
<dbReference type="GO" id="GO:0020037">
    <property type="term" value="F:heme binding"/>
    <property type="evidence" value="ECO:0007669"/>
    <property type="project" value="TreeGrafter"/>
</dbReference>
<dbReference type="EMBL" id="JACIED010000004">
    <property type="protein sequence ID" value="MBB4009274.1"/>
    <property type="molecule type" value="Genomic_DNA"/>
</dbReference>
<evidence type="ECO:0000256" key="4">
    <source>
        <dbReference type="ARBA" id="ARBA00022475"/>
    </source>
</evidence>
<protein>
    <submittedName>
        <fullName evidence="15">Cytochrome b561</fullName>
    </submittedName>
</protein>
<comment type="similarity">
    <text evidence="12">Belongs to the cytochrome b561 family.</text>
</comment>
<dbReference type="PANTHER" id="PTHR30529:SF3">
    <property type="entry name" value="CYTOCHROME B561 HOMOLOG 1"/>
    <property type="match status" value="1"/>
</dbReference>